<evidence type="ECO:0000313" key="2">
    <source>
        <dbReference type="EMBL" id="OAG11071.1"/>
    </source>
</evidence>
<dbReference type="GeneID" id="28770072"/>
<dbReference type="Proteomes" id="UP000077069">
    <property type="component" value="Unassembled WGS sequence"/>
</dbReference>
<proteinExistence type="predicted"/>
<dbReference type="RefSeq" id="XP_018041436.1">
    <property type="nucleotide sequence ID" value="XM_018186586.1"/>
</dbReference>
<dbReference type="AlphaFoldDB" id="A0A177CV32"/>
<name>A0A177CV32_9PLEO</name>
<organism evidence="2 3">
    <name type="scientific">Paraphaeosphaeria sporulosa</name>
    <dbReference type="NCBI Taxonomy" id="1460663"/>
    <lineage>
        <taxon>Eukaryota</taxon>
        <taxon>Fungi</taxon>
        <taxon>Dikarya</taxon>
        <taxon>Ascomycota</taxon>
        <taxon>Pezizomycotina</taxon>
        <taxon>Dothideomycetes</taxon>
        <taxon>Pleosporomycetidae</taxon>
        <taxon>Pleosporales</taxon>
        <taxon>Massarineae</taxon>
        <taxon>Didymosphaeriaceae</taxon>
        <taxon>Paraphaeosphaeria</taxon>
    </lineage>
</organism>
<dbReference type="InParanoid" id="A0A177CV32"/>
<evidence type="ECO:0000313" key="3">
    <source>
        <dbReference type="Proteomes" id="UP000077069"/>
    </source>
</evidence>
<dbReference type="EMBL" id="KV441549">
    <property type="protein sequence ID" value="OAG11071.1"/>
    <property type="molecule type" value="Genomic_DNA"/>
</dbReference>
<sequence>MSTTRRDVGAAGCGGESEDGSASAWSAINPGHDRATIAKELVGVRAEFCLVFLHVFTAAGRPEAPGRSEGTKACARNKYICWLASCLLRLGPLVDYRGSSVPTTMTSCAKSLPQAGFAGNSKLPSTSSLILDHSTPEAHTALFPPSRPQAVFTNPP</sequence>
<reference evidence="2 3" key="1">
    <citation type="submission" date="2016-05" db="EMBL/GenBank/DDBJ databases">
        <title>Comparative analysis of secretome profiles of manganese(II)-oxidizing ascomycete fungi.</title>
        <authorList>
            <consortium name="DOE Joint Genome Institute"/>
            <person name="Zeiner C.A."/>
            <person name="Purvine S.O."/>
            <person name="Zink E.M."/>
            <person name="Wu S."/>
            <person name="Pasa-Tolic L."/>
            <person name="Chaput D.L."/>
            <person name="Haridas S."/>
            <person name="Grigoriev I.V."/>
            <person name="Santelli C.M."/>
            <person name="Hansel C.M."/>
        </authorList>
    </citation>
    <scope>NUCLEOTIDE SEQUENCE [LARGE SCALE GENOMIC DNA]</scope>
    <source>
        <strain evidence="2 3">AP3s5-JAC2a</strain>
    </source>
</reference>
<keyword evidence="3" id="KW-1185">Reference proteome</keyword>
<feature type="region of interest" description="Disordered" evidence="1">
    <location>
        <begin position="1"/>
        <end position="25"/>
    </location>
</feature>
<gene>
    <name evidence="2" type="ORF">CC84DRAFT_518474</name>
</gene>
<accession>A0A177CV32</accession>
<evidence type="ECO:0000256" key="1">
    <source>
        <dbReference type="SAM" id="MobiDB-lite"/>
    </source>
</evidence>
<protein>
    <submittedName>
        <fullName evidence="2">Uncharacterized protein</fullName>
    </submittedName>
</protein>